<reference evidence="1 2" key="1">
    <citation type="submission" date="2024-01" db="EMBL/GenBank/DDBJ databases">
        <title>Description of Olsenella sp. nov., isolated from pig feces.</title>
        <authorList>
            <person name="Chang Y.-H."/>
        </authorList>
    </citation>
    <scope>NUCLEOTIDE SEQUENCE [LARGE SCALE GENOMIC DNA]</scope>
    <source>
        <strain evidence="1 2">YH-ols2223</strain>
    </source>
</reference>
<organism evidence="1 2">
    <name type="scientific">Olsenella absiana</name>
    <dbReference type="NCBI Taxonomy" id="3115222"/>
    <lineage>
        <taxon>Bacteria</taxon>
        <taxon>Bacillati</taxon>
        <taxon>Actinomycetota</taxon>
        <taxon>Coriobacteriia</taxon>
        <taxon>Coriobacteriales</taxon>
        <taxon>Atopobiaceae</taxon>
        <taxon>Olsenella</taxon>
    </lineage>
</organism>
<evidence type="ECO:0000313" key="2">
    <source>
        <dbReference type="Proteomes" id="UP001332931"/>
    </source>
</evidence>
<evidence type="ECO:0008006" key="3">
    <source>
        <dbReference type="Google" id="ProtNLM"/>
    </source>
</evidence>
<evidence type="ECO:0000313" key="1">
    <source>
        <dbReference type="EMBL" id="MEE6146711.1"/>
    </source>
</evidence>
<protein>
    <recommendedName>
        <fullName evidence="3">C2H2-type domain-containing protein</fullName>
    </recommendedName>
</protein>
<proteinExistence type="predicted"/>
<dbReference type="Proteomes" id="UP001332931">
    <property type="component" value="Unassembled WGS sequence"/>
</dbReference>
<name>A0ABU7R7Z2_9ACTN</name>
<accession>A0ABU7R7Z2</accession>
<comment type="caution">
    <text evidence="1">The sequence shown here is derived from an EMBL/GenBank/DDBJ whole genome shotgun (WGS) entry which is preliminary data.</text>
</comment>
<dbReference type="EMBL" id="JAZGJQ010000001">
    <property type="protein sequence ID" value="MEE6146711.1"/>
    <property type="molecule type" value="Genomic_DNA"/>
</dbReference>
<gene>
    <name evidence="1" type="ORF">VXJ25_01675</name>
</gene>
<dbReference type="RefSeq" id="WP_330957473.1">
    <property type="nucleotide sequence ID" value="NZ_JAZGJQ010000001.1"/>
</dbReference>
<keyword evidence="2" id="KW-1185">Reference proteome</keyword>
<sequence>MIRGEGLGKTFNKRLYSGTCEVCGRLFVSAKKTRGHSDCMNRRRVMRSRAKQYAIRVEGGISPEDAARSLSISIAAAREMLEGDQYKFLEGIDYWGLSLPKKELENRWSVQESTLLVSTK</sequence>